<dbReference type="Proteomes" id="UP000660265">
    <property type="component" value="Unassembled WGS sequence"/>
</dbReference>
<keyword evidence="3" id="KW-1185">Reference proteome</keyword>
<proteinExistence type="predicted"/>
<feature type="compositionally biased region" description="Basic and acidic residues" evidence="1">
    <location>
        <begin position="18"/>
        <end position="35"/>
    </location>
</feature>
<name>A0ABQ2DUT5_9ACTN</name>
<evidence type="ECO:0000313" key="2">
    <source>
        <dbReference type="EMBL" id="GGJ74132.1"/>
    </source>
</evidence>
<protein>
    <submittedName>
        <fullName evidence="2">Uncharacterized protein</fullName>
    </submittedName>
</protein>
<reference evidence="3" key="1">
    <citation type="journal article" date="2019" name="Int. J. Syst. Evol. Microbiol.">
        <title>The Global Catalogue of Microorganisms (GCM) 10K type strain sequencing project: providing services to taxonomists for standard genome sequencing and annotation.</title>
        <authorList>
            <consortium name="The Broad Institute Genomics Platform"/>
            <consortium name="The Broad Institute Genome Sequencing Center for Infectious Disease"/>
            <person name="Wu L."/>
            <person name="Ma J."/>
        </authorList>
    </citation>
    <scope>NUCLEOTIDE SEQUENCE [LARGE SCALE GENOMIC DNA]</scope>
    <source>
        <strain evidence="3">CGMCC 4.7275</strain>
    </source>
</reference>
<organism evidence="2 3">
    <name type="scientific">Streptomyces camponoticapitis</name>
    <dbReference type="NCBI Taxonomy" id="1616125"/>
    <lineage>
        <taxon>Bacteria</taxon>
        <taxon>Bacillati</taxon>
        <taxon>Actinomycetota</taxon>
        <taxon>Actinomycetes</taxon>
        <taxon>Kitasatosporales</taxon>
        <taxon>Streptomycetaceae</taxon>
        <taxon>Streptomyces</taxon>
    </lineage>
</organism>
<evidence type="ECO:0000313" key="3">
    <source>
        <dbReference type="Proteomes" id="UP000660265"/>
    </source>
</evidence>
<dbReference type="EMBL" id="BMMV01000001">
    <property type="protein sequence ID" value="GGJ74132.1"/>
    <property type="molecule type" value="Genomic_DNA"/>
</dbReference>
<evidence type="ECO:0000256" key="1">
    <source>
        <dbReference type="SAM" id="MobiDB-lite"/>
    </source>
</evidence>
<accession>A0ABQ2DUT5</accession>
<sequence length="65" mass="6723">MGTVKERSSKTGVSSGQVKDRFEQTTEMSDMRMTLREGGSGRDGTAPKGRQGNGRGTTSGATAAA</sequence>
<gene>
    <name evidence="2" type="ORF">GCM10011583_01950</name>
</gene>
<feature type="region of interest" description="Disordered" evidence="1">
    <location>
        <begin position="1"/>
        <end position="65"/>
    </location>
</feature>
<comment type="caution">
    <text evidence="2">The sequence shown here is derived from an EMBL/GenBank/DDBJ whole genome shotgun (WGS) entry which is preliminary data.</text>
</comment>